<dbReference type="EMBL" id="VSWC01000016">
    <property type="protein sequence ID" value="KAA1111498.1"/>
    <property type="molecule type" value="Genomic_DNA"/>
</dbReference>
<accession>A0A5B0QE84</accession>
<organism evidence="2 3">
    <name type="scientific">Puccinia graminis f. sp. tritici</name>
    <dbReference type="NCBI Taxonomy" id="56615"/>
    <lineage>
        <taxon>Eukaryota</taxon>
        <taxon>Fungi</taxon>
        <taxon>Dikarya</taxon>
        <taxon>Basidiomycota</taxon>
        <taxon>Pucciniomycotina</taxon>
        <taxon>Pucciniomycetes</taxon>
        <taxon>Pucciniales</taxon>
        <taxon>Pucciniaceae</taxon>
        <taxon>Puccinia</taxon>
    </lineage>
</organism>
<keyword evidence="3" id="KW-1185">Reference proteome</keyword>
<protein>
    <submittedName>
        <fullName evidence="2">Uncharacterized protein</fullName>
    </submittedName>
</protein>
<evidence type="ECO:0000313" key="3">
    <source>
        <dbReference type="Proteomes" id="UP000324748"/>
    </source>
</evidence>
<feature type="region of interest" description="Disordered" evidence="1">
    <location>
        <begin position="18"/>
        <end position="85"/>
    </location>
</feature>
<evidence type="ECO:0000313" key="2">
    <source>
        <dbReference type="EMBL" id="KAA1111498.1"/>
    </source>
</evidence>
<evidence type="ECO:0000256" key="1">
    <source>
        <dbReference type="SAM" id="MobiDB-lite"/>
    </source>
</evidence>
<gene>
    <name evidence="2" type="ORF">PGT21_001854</name>
</gene>
<dbReference type="AlphaFoldDB" id="A0A5B0QE84"/>
<dbReference type="OrthoDB" id="10349579at2759"/>
<name>A0A5B0QE84_PUCGR</name>
<comment type="caution">
    <text evidence="2">The sequence shown here is derived from an EMBL/GenBank/DDBJ whole genome shotgun (WGS) entry which is preliminary data.</text>
</comment>
<sequence>MKSSRSSAKAPIRWKRWRALSGLRSPELRPRRAAFRRSHSPAPTPTPNARKQKKEFPRKLNVQQRTYNPPPAEIEQTRTIITRKD</sequence>
<reference evidence="2 3" key="1">
    <citation type="submission" date="2019-05" db="EMBL/GenBank/DDBJ databases">
        <title>Emergence of the Ug99 lineage of the wheat stem rust pathogen through somatic hybridization.</title>
        <authorList>
            <person name="Li F."/>
            <person name="Upadhyaya N.M."/>
            <person name="Sperschneider J."/>
            <person name="Matny O."/>
            <person name="Nguyen-Phuc H."/>
            <person name="Mago R."/>
            <person name="Raley C."/>
            <person name="Miller M.E."/>
            <person name="Silverstein K.A.T."/>
            <person name="Henningsen E."/>
            <person name="Hirsch C.D."/>
            <person name="Visser B."/>
            <person name="Pretorius Z.A."/>
            <person name="Steffenson B.J."/>
            <person name="Schwessinger B."/>
            <person name="Dodds P.N."/>
            <person name="Figueroa M."/>
        </authorList>
    </citation>
    <scope>NUCLEOTIDE SEQUENCE [LARGE SCALE GENOMIC DNA]</scope>
    <source>
        <strain evidence="2">21-0</strain>
    </source>
</reference>
<dbReference type="Proteomes" id="UP000324748">
    <property type="component" value="Unassembled WGS sequence"/>
</dbReference>
<proteinExistence type="predicted"/>